<dbReference type="Proteomes" id="UP001185984">
    <property type="component" value="Unassembled WGS sequence"/>
</dbReference>
<evidence type="ECO:0000256" key="1">
    <source>
        <dbReference type="ARBA" id="ARBA00009580"/>
    </source>
</evidence>
<sequence>MRQIDFHENPHDVLPDILNFRDIGGIISDEENSCVRHGLVFRSGRLSDLVENDLRLLGELGVTSIFDLRARREREADPTIWQGGGVETHVFRPGHKRRLVDMAQDYPATPAGAEALMRDFYAELPRTMAHVFGELLVRISQGAFPCIIHCSAGKDRTGMAVALLLAALGCGREAIVADYVASAHARRIEGAMVRSVVRDESVARFRARYPADALAVMTDARPDFILSALDAIDRDWGGMAPYLDSIGVTAPVVARLRADLLENMEGQRL</sequence>
<dbReference type="SUPFAM" id="SSF52799">
    <property type="entry name" value="(Phosphotyrosine protein) phosphatases II"/>
    <property type="match status" value="1"/>
</dbReference>
<dbReference type="Pfam" id="PF13350">
    <property type="entry name" value="Y_phosphatase3"/>
    <property type="match status" value="1"/>
</dbReference>
<dbReference type="InterPro" id="IPR026893">
    <property type="entry name" value="Tyr/Ser_Pase_IphP-type"/>
</dbReference>
<dbReference type="PANTHER" id="PTHR31126">
    <property type="entry name" value="TYROSINE-PROTEIN PHOSPHATASE"/>
    <property type="match status" value="1"/>
</dbReference>
<reference evidence="4" key="1">
    <citation type="journal article" date="2022" name="J Environ Chem Eng">
        <title>Biodegradation of petroleum oil using a constructed nonpathogenic and heavy metal-tolerant bacterial consortium isolated from marine sponges.</title>
        <authorList>
            <person name="Dechsakulwatana C."/>
            <person name="Rungsihiranrut A."/>
            <person name="Muangchinda C."/>
            <person name="Ningthoujam R."/>
            <person name="Klankeo P."/>
            <person name="Pinyakong O."/>
        </authorList>
    </citation>
    <scope>NUCLEOTIDE SEQUENCE [LARGE SCALE GENOMIC DNA]</scope>
    <source>
        <strain evidence="4">MO2-4</strain>
    </source>
</reference>
<evidence type="ECO:0000259" key="2">
    <source>
        <dbReference type="PROSITE" id="PS50056"/>
    </source>
</evidence>
<dbReference type="InterPro" id="IPR016130">
    <property type="entry name" value="Tyr_Pase_AS"/>
</dbReference>
<protein>
    <submittedName>
        <fullName evidence="3">Tyrosine-protein phosphatase</fullName>
    </submittedName>
</protein>
<dbReference type="EMBL" id="JAPTHD010000006">
    <property type="protein sequence ID" value="MDV5824850.1"/>
    <property type="molecule type" value="Genomic_DNA"/>
</dbReference>
<keyword evidence="4" id="KW-1185">Reference proteome</keyword>
<comment type="caution">
    <text evidence="3">The sequence shown here is derived from an EMBL/GenBank/DDBJ whole genome shotgun (WGS) entry which is preliminary data.</text>
</comment>
<name>A0ABU3ZZA0_9SPHN</name>
<proteinExistence type="inferred from homology"/>
<dbReference type="Gene3D" id="3.90.190.10">
    <property type="entry name" value="Protein tyrosine phosphatase superfamily"/>
    <property type="match status" value="1"/>
</dbReference>
<evidence type="ECO:0000313" key="4">
    <source>
        <dbReference type="Proteomes" id="UP001185984"/>
    </source>
</evidence>
<dbReference type="PROSITE" id="PS50056">
    <property type="entry name" value="TYR_PHOSPHATASE_2"/>
    <property type="match status" value="1"/>
</dbReference>
<accession>A0ABU3ZZA0</accession>
<dbReference type="InterPro" id="IPR029021">
    <property type="entry name" value="Prot-tyrosine_phosphatase-like"/>
</dbReference>
<dbReference type="InterPro" id="IPR000387">
    <property type="entry name" value="Tyr_Pase_dom"/>
</dbReference>
<dbReference type="PROSITE" id="PS00383">
    <property type="entry name" value="TYR_PHOSPHATASE_1"/>
    <property type="match status" value="1"/>
</dbReference>
<organism evidence="3 4">
    <name type="scientific">Sphingobium naphthae</name>
    <dbReference type="NCBI Taxonomy" id="1886786"/>
    <lineage>
        <taxon>Bacteria</taxon>
        <taxon>Pseudomonadati</taxon>
        <taxon>Pseudomonadota</taxon>
        <taxon>Alphaproteobacteria</taxon>
        <taxon>Sphingomonadales</taxon>
        <taxon>Sphingomonadaceae</taxon>
        <taxon>Sphingobium</taxon>
    </lineage>
</organism>
<comment type="similarity">
    <text evidence="1">Belongs to the protein-tyrosine phosphatase family.</text>
</comment>
<evidence type="ECO:0000313" key="3">
    <source>
        <dbReference type="EMBL" id="MDV5824850.1"/>
    </source>
</evidence>
<dbReference type="PANTHER" id="PTHR31126:SF1">
    <property type="entry name" value="TYROSINE SPECIFIC PROTEIN PHOSPHATASES DOMAIN-CONTAINING PROTEIN"/>
    <property type="match status" value="1"/>
</dbReference>
<feature type="domain" description="Tyrosine specific protein phosphatases" evidence="2">
    <location>
        <begin position="118"/>
        <end position="187"/>
    </location>
</feature>
<gene>
    <name evidence="3" type="ORF">O0R41_14685</name>
</gene>